<dbReference type="PANTHER" id="PTHR43685:SF2">
    <property type="entry name" value="GLYCOSYLTRANSFERASE 2-LIKE DOMAIN-CONTAINING PROTEIN"/>
    <property type="match status" value="1"/>
</dbReference>
<dbReference type="InterPro" id="IPR001173">
    <property type="entry name" value="Glyco_trans_2-like"/>
</dbReference>
<dbReference type="CDD" id="cd00761">
    <property type="entry name" value="Glyco_tranf_GTA_type"/>
    <property type="match status" value="1"/>
</dbReference>
<dbReference type="Proteomes" id="UP000570514">
    <property type="component" value="Unassembled WGS sequence"/>
</dbReference>
<dbReference type="RefSeq" id="WP_167080019.1">
    <property type="nucleotide sequence ID" value="NZ_BAAADC010000001.1"/>
</dbReference>
<sequence>MLSICIPTYRRKDTLRELLASLAGEDLSEVEICISDNASNDGTRELVAEWGPKLGRVVFHEWPENVGYDRNLLKVVEIATQDYCWLFGSDDLIAPGGIARILADLHATKPTGMLVGYLGFKTSVPVVPDHLQTTGSAAKELRGKPLFRASPDFGFLSRQIFRRDCVENALADGKWESCIGGGYIHFYLVVKIAFGQSEPVWYRDDRPMFFYRSASFGDQVAYFGSVHRRLMNEIHEVNRVFSLACSQNIAKEVLTRGAWRDLSRNLAMWKLSQPTAETAREMRAAMRQIPLKSALDYYCLVAITFIPSAGIRAARAVVRFALNLKSQWTGVPRPA</sequence>
<dbReference type="Gene3D" id="3.90.550.10">
    <property type="entry name" value="Spore Coat Polysaccharide Biosynthesis Protein SpsA, Chain A"/>
    <property type="match status" value="1"/>
</dbReference>
<evidence type="ECO:0000259" key="1">
    <source>
        <dbReference type="Pfam" id="PF00535"/>
    </source>
</evidence>
<dbReference type="GO" id="GO:0016740">
    <property type="term" value="F:transferase activity"/>
    <property type="evidence" value="ECO:0007669"/>
    <property type="project" value="UniProtKB-KW"/>
</dbReference>
<accession>A0A846MTZ0</accession>
<dbReference type="InterPro" id="IPR029044">
    <property type="entry name" value="Nucleotide-diphossugar_trans"/>
</dbReference>
<evidence type="ECO:0000313" key="2">
    <source>
        <dbReference type="EMBL" id="NIK86904.1"/>
    </source>
</evidence>
<proteinExistence type="predicted"/>
<dbReference type="EMBL" id="JAASRM010000001">
    <property type="protein sequence ID" value="NIK86904.1"/>
    <property type="molecule type" value="Genomic_DNA"/>
</dbReference>
<keyword evidence="2" id="KW-0808">Transferase</keyword>
<keyword evidence="3" id="KW-1185">Reference proteome</keyword>
<dbReference type="PANTHER" id="PTHR43685">
    <property type="entry name" value="GLYCOSYLTRANSFERASE"/>
    <property type="match status" value="1"/>
</dbReference>
<dbReference type="InterPro" id="IPR050834">
    <property type="entry name" value="Glycosyltransf_2"/>
</dbReference>
<gene>
    <name evidence="2" type="ORF">FHS83_000222</name>
</gene>
<dbReference type="SUPFAM" id="SSF53448">
    <property type="entry name" value="Nucleotide-diphospho-sugar transferases"/>
    <property type="match status" value="1"/>
</dbReference>
<protein>
    <submittedName>
        <fullName evidence="2">Glycosyltransferase involved in cell wall biosynthesis</fullName>
    </submittedName>
</protein>
<evidence type="ECO:0000313" key="3">
    <source>
        <dbReference type="Proteomes" id="UP000570514"/>
    </source>
</evidence>
<reference evidence="2 3" key="1">
    <citation type="submission" date="2020-03" db="EMBL/GenBank/DDBJ databases">
        <title>Genomic Encyclopedia of Type Strains, Phase IV (KMG-IV): sequencing the most valuable type-strain genomes for metagenomic binning, comparative biology and taxonomic classification.</title>
        <authorList>
            <person name="Goeker M."/>
        </authorList>
    </citation>
    <scope>NUCLEOTIDE SEQUENCE [LARGE SCALE GENOMIC DNA]</scope>
    <source>
        <strain evidence="2 3">DSM 19867</strain>
    </source>
</reference>
<comment type="caution">
    <text evidence="2">The sequence shown here is derived from an EMBL/GenBank/DDBJ whole genome shotgun (WGS) entry which is preliminary data.</text>
</comment>
<name>A0A846MTZ0_9PROT</name>
<feature type="domain" description="Glycosyltransferase 2-like" evidence="1">
    <location>
        <begin position="3"/>
        <end position="145"/>
    </location>
</feature>
<organism evidence="2 3">
    <name type="scientific">Rhizomicrobium palustre</name>
    <dbReference type="NCBI Taxonomy" id="189966"/>
    <lineage>
        <taxon>Bacteria</taxon>
        <taxon>Pseudomonadati</taxon>
        <taxon>Pseudomonadota</taxon>
        <taxon>Alphaproteobacteria</taxon>
        <taxon>Micropepsales</taxon>
        <taxon>Micropepsaceae</taxon>
        <taxon>Rhizomicrobium</taxon>
    </lineage>
</organism>
<dbReference type="AlphaFoldDB" id="A0A846MTZ0"/>
<dbReference type="Pfam" id="PF00535">
    <property type="entry name" value="Glycos_transf_2"/>
    <property type="match status" value="1"/>
</dbReference>